<feature type="compositionally biased region" description="Low complexity" evidence="1">
    <location>
        <begin position="156"/>
        <end position="171"/>
    </location>
</feature>
<accession>A0AAD7MXQ1</accession>
<feature type="compositionally biased region" description="Low complexity" evidence="1">
    <location>
        <begin position="240"/>
        <end position="283"/>
    </location>
</feature>
<name>A0AAD7MXQ1_9AGAR</name>
<feature type="compositionally biased region" description="Low complexity" evidence="1">
    <location>
        <begin position="393"/>
        <end position="403"/>
    </location>
</feature>
<dbReference type="EMBL" id="JARKIB010000120">
    <property type="protein sequence ID" value="KAJ7736638.1"/>
    <property type="molecule type" value="Genomic_DNA"/>
</dbReference>
<feature type="region of interest" description="Disordered" evidence="1">
    <location>
        <begin position="120"/>
        <end position="413"/>
    </location>
</feature>
<feature type="compositionally biased region" description="Basic and acidic residues" evidence="1">
    <location>
        <begin position="120"/>
        <end position="151"/>
    </location>
</feature>
<dbReference type="Proteomes" id="UP001215598">
    <property type="component" value="Unassembled WGS sequence"/>
</dbReference>
<gene>
    <name evidence="2" type="ORF">B0H16DRAFT_1730685</name>
</gene>
<keyword evidence="3" id="KW-1185">Reference proteome</keyword>
<feature type="compositionally biased region" description="Low complexity" evidence="1">
    <location>
        <begin position="291"/>
        <end position="362"/>
    </location>
</feature>
<feature type="compositionally biased region" description="Polar residues" evidence="1">
    <location>
        <begin position="375"/>
        <end position="384"/>
    </location>
</feature>
<comment type="caution">
    <text evidence="2">The sequence shown here is derived from an EMBL/GenBank/DDBJ whole genome shotgun (WGS) entry which is preliminary data.</text>
</comment>
<evidence type="ECO:0000256" key="1">
    <source>
        <dbReference type="SAM" id="MobiDB-lite"/>
    </source>
</evidence>
<dbReference type="AlphaFoldDB" id="A0AAD7MXQ1"/>
<reference evidence="2" key="1">
    <citation type="submission" date="2023-03" db="EMBL/GenBank/DDBJ databases">
        <title>Massive genome expansion in bonnet fungi (Mycena s.s.) driven by repeated elements and novel gene families across ecological guilds.</title>
        <authorList>
            <consortium name="Lawrence Berkeley National Laboratory"/>
            <person name="Harder C.B."/>
            <person name="Miyauchi S."/>
            <person name="Viragh M."/>
            <person name="Kuo A."/>
            <person name="Thoen E."/>
            <person name="Andreopoulos B."/>
            <person name="Lu D."/>
            <person name="Skrede I."/>
            <person name="Drula E."/>
            <person name="Henrissat B."/>
            <person name="Morin E."/>
            <person name="Kohler A."/>
            <person name="Barry K."/>
            <person name="LaButti K."/>
            <person name="Morin E."/>
            <person name="Salamov A."/>
            <person name="Lipzen A."/>
            <person name="Mereny Z."/>
            <person name="Hegedus B."/>
            <person name="Baldrian P."/>
            <person name="Stursova M."/>
            <person name="Weitz H."/>
            <person name="Taylor A."/>
            <person name="Grigoriev I.V."/>
            <person name="Nagy L.G."/>
            <person name="Martin F."/>
            <person name="Kauserud H."/>
        </authorList>
    </citation>
    <scope>NUCLEOTIDE SEQUENCE</scope>
    <source>
        <strain evidence="2">CBHHK182m</strain>
    </source>
</reference>
<protein>
    <submittedName>
        <fullName evidence="2">Uncharacterized protein</fullName>
    </submittedName>
</protein>
<organism evidence="2 3">
    <name type="scientific">Mycena metata</name>
    <dbReference type="NCBI Taxonomy" id="1033252"/>
    <lineage>
        <taxon>Eukaryota</taxon>
        <taxon>Fungi</taxon>
        <taxon>Dikarya</taxon>
        <taxon>Basidiomycota</taxon>
        <taxon>Agaricomycotina</taxon>
        <taxon>Agaricomycetes</taxon>
        <taxon>Agaricomycetidae</taxon>
        <taxon>Agaricales</taxon>
        <taxon>Marasmiineae</taxon>
        <taxon>Mycenaceae</taxon>
        <taxon>Mycena</taxon>
    </lineage>
</organism>
<evidence type="ECO:0000313" key="3">
    <source>
        <dbReference type="Proteomes" id="UP001215598"/>
    </source>
</evidence>
<sequence>MIAEIKVPAHIAALPPAPADFKPCRLWENFGDNFDNHKAFSRKKNRTYWVLFSELREAVYTRKADCVGHVPRDDKADDVVGSFECWADVLRTFAAFCFHEHNKCRDHPDTCSTEPCPDHIPAREIPADPPGERRVKVEVREGRVKPERSTPKLEGTPATRTSRSTRVSRQVPPSPAESESEDDSDVLEPGGVPLYDPDTPPPRRKHPASGMDEAEGEGAARGHSRRPASRDLSQAGTAGGASRANTAAASRAGTAAEGSASRGSAAPGSRAAPSVAAPSRAGPQSPPRAAPPSRAAAPSSRAAPPSRAARSWPPRGVGPSRSALALAAPSRVTAARVASPPTSVTVSSASSLSASTSAASSVKGKGRVMEGPQVGSGSSASQALQRAPTVGPSSTAAAGSARTGSRRGGVRREDPFYISAGGQILHDEEDAFKAMEAGPLKVVGGWKAVVEYVRQMVQTEDAPGGMQMDL</sequence>
<evidence type="ECO:0000313" key="2">
    <source>
        <dbReference type="EMBL" id="KAJ7736638.1"/>
    </source>
</evidence>
<proteinExistence type="predicted"/>